<reference evidence="1 2" key="1">
    <citation type="journal article" date="2018" name="Gigascience">
        <title>Genomes of trombidid mites reveal novel predicted allergens and laterally-transferred genes associated with secondary metabolism.</title>
        <authorList>
            <person name="Dong X."/>
            <person name="Chaisiri K."/>
            <person name="Xia D."/>
            <person name="Armstrong S.D."/>
            <person name="Fang Y."/>
            <person name="Donnelly M.J."/>
            <person name="Kadowaki T."/>
            <person name="McGarry J.W."/>
            <person name="Darby A.C."/>
            <person name="Makepeace B.L."/>
        </authorList>
    </citation>
    <scope>NUCLEOTIDE SEQUENCE [LARGE SCALE GENOMIC DNA]</scope>
    <source>
        <strain evidence="1">UoL-UT</strain>
    </source>
</reference>
<dbReference type="EMBL" id="NCKV01039523">
    <property type="protein sequence ID" value="RWS18450.1"/>
    <property type="molecule type" value="Genomic_DNA"/>
</dbReference>
<organism evidence="1 2">
    <name type="scientific">Leptotrombidium deliense</name>
    <dbReference type="NCBI Taxonomy" id="299467"/>
    <lineage>
        <taxon>Eukaryota</taxon>
        <taxon>Metazoa</taxon>
        <taxon>Ecdysozoa</taxon>
        <taxon>Arthropoda</taxon>
        <taxon>Chelicerata</taxon>
        <taxon>Arachnida</taxon>
        <taxon>Acari</taxon>
        <taxon>Acariformes</taxon>
        <taxon>Trombidiformes</taxon>
        <taxon>Prostigmata</taxon>
        <taxon>Anystina</taxon>
        <taxon>Parasitengona</taxon>
        <taxon>Trombiculoidea</taxon>
        <taxon>Trombiculidae</taxon>
        <taxon>Leptotrombidium</taxon>
    </lineage>
</organism>
<accession>A0A443RT92</accession>
<evidence type="ECO:0000313" key="1">
    <source>
        <dbReference type="EMBL" id="RWS18450.1"/>
    </source>
</evidence>
<protein>
    <submittedName>
        <fullName evidence="1">Uncharacterized protein</fullName>
    </submittedName>
</protein>
<keyword evidence="2" id="KW-1185">Reference proteome</keyword>
<dbReference type="VEuPathDB" id="VectorBase:LDEU013590"/>
<feature type="non-terminal residue" evidence="1">
    <location>
        <position position="36"/>
    </location>
</feature>
<dbReference type="AlphaFoldDB" id="A0A443RT92"/>
<evidence type="ECO:0000313" key="2">
    <source>
        <dbReference type="Proteomes" id="UP000288716"/>
    </source>
</evidence>
<comment type="caution">
    <text evidence="1">The sequence shown here is derived from an EMBL/GenBank/DDBJ whole genome shotgun (WGS) entry which is preliminary data.</text>
</comment>
<dbReference type="Proteomes" id="UP000288716">
    <property type="component" value="Unassembled WGS sequence"/>
</dbReference>
<dbReference type="OrthoDB" id="6606086at2759"/>
<proteinExistence type="predicted"/>
<gene>
    <name evidence="1" type="ORF">B4U80_03431</name>
</gene>
<sequence>MKPNKSVKLTKNIAATVDLVCIAVAFCSKEFGSIFE</sequence>
<name>A0A443RT92_9ACAR</name>